<dbReference type="Pfam" id="PF18451">
    <property type="entry name" value="CdiA_C"/>
    <property type="match status" value="1"/>
</dbReference>
<dbReference type="GeneID" id="97331470"/>
<dbReference type="InterPro" id="IPR057369">
    <property type="entry name" value="VG15"/>
</dbReference>
<dbReference type="Pfam" id="PF25310">
    <property type="entry name" value="VG15"/>
    <property type="match status" value="1"/>
</dbReference>
<accession>A0ABS0LCF3</accession>
<dbReference type="Gene3D" id="3.40.1350.120">
    <property type="match status" value="1"/>
</dbReference>
<reference evidence="2 3" key="1">
    <citation type="journal article" date="2020" name="J. Clin. Microbiol.">
        <title>Assessing the Genetic Diversity of Austrian Corynebacterium diphtheriae Clinical Isolates, 2011-2019.</title>
        <authorList>
            <person name="Schaeffer J."/>
            <person name="Huhulescu S."/>
            <person name="Stoeger A."/>
            <person name="Allerberger F."/>
            <person name="Ruppitsch W."/>
        </authorList>
    </citation>
    <scope>NUCLEOTIDE SEQUENCE [LARGE SCALE GENOMIC DNA]</scope>
    <source>
        <strain evidence="2 3">04-17</strain>
    </source>
</reference>
<evidence type="ECO:0000313" key="2">
    <source>
        <dbReference type="EMBL" id="MBG9354338.1"/>
    </source>
</evidence>
<dbReference type="RefSeq" id="WP_197688734.1">
    <property type="nucleotide sequence ID" value="NZ_CP157823.1"/>
</dbReference>
<feature type="domain" description="tRNA nuclease CdiA C-terminal" evidence="1">
    <location>
        <begin position="328"/>
        <end position="405"/>
    </location>
</feature>
<dbReference type="EMBL" id="JADQUG010000024">
    <property type="protein sequence ID" value="MBG9354338.1"/>
    <property type="molecule type" value="Genomic_DNA"/>
</dbReference>
<dbReference type="Proteomes" id="UP000615580">
    <property type="component" value="Unassembled WGS sequence"/>
</dbReference>
<gene>
    <name evidence="2" type="ORF">I4J41_06920</name>
</gene>
<organism evidence="2 3">
    <name type="scientific">Corynebacterium belfantii</name>
    <dbReference type="NCBI Taxonomy" id="2014537"/>
    <lineage>
        <taxon>Bacteria</taxon>
        <taxon>Bacillati</taxon>
        <taxon>Actinomycetota</taxon>
        <taxon>Actinomycetes</taxon>
        <taxon>Mycobacteriales</taxon>
        <taxon>Corynebacteriaceae</taxon>
        <taxon>Corynebacterium</taxon>
    </lineage>
</organism>
<dbReference type="InterPro" id="IPR040559">
    <property type="entry name" value="CdiA_C"/>
</dbReference>
<comment type="caution">
    <text evidence="2">The sequence shown here is derived from an EMBL/GenBank/DDBJ whole genome shotgun (WGS) entry which is preliminary data.</text>
</comment>
<evidence type="ECO:0000259" key="1">
    <source>
        <dbReference type="Pfam" id="PF18451"/>
    </source>
</evidence>
<sequence>MAFEDVARHQASLNQEIARLVLAAVRKHGVPVTVDQASDLVDVLYPRVVKARGAAYRAQLVELARQARAAGIEIAPEPLEEYPRKALFDAIADVSRMAPNSSKIHVELLDDETGKLVLTPVLPDQRNRRDVEVVQRVGRELAARVARHVHQAGRRVISESAHNGSARFAGSGESAEVGYARVLSGRENCAFCTMLASRGAVYKKDTVVRRRDGRRYHDGCDCIPVLVVKGKPWFGQKQAEELYARWQETTWPNGRPSSNQWEAWRRRVEAGNLDVREYSPFTHRVKKTGSLVLNGVKPHAHEMVTYRTLVNLGMSVELKPVSGRSGVKTADAVIDGVECEIKAPEGNGRNTVRDLLREGSKQAGNLIVDLHRTEMTTEDALRQIEQAMSRYNRIEEVLLITHDRQLIRRGNGQRD</sequence>
<name>A0ABS0LCF3_9CORY</name>
<keyword evidence="3" id="KW-1185">Reference proteome</keyword>
<evidence type="ECO:0000313" key="3">
    <source>
        <dbReference type="Proteomes" id="UP000615580"/>
    </source>
</evidence>
<proteinExistence type="predicted"/>
<protein>
    <recommendedName>
        <fullName evidence="1">tRNA nuclease CdiA C-terminal domain-containing protein</fullName>
    </recommendedName>
</protein>